<dbReference type="Pfam" id="PF20644">
    <property type="entry name" value="Rrn7_cyclin_N"/>
    <property type="match status" value="1"/>
</dbReference>
<dbReference type="PANTHER" id="PTHR31576">
    <property type="entry name" value="TATA BOX-BINDING PROTEIN-ASSOCIATED FACTOR RNA POLYMERASE I SUBUNIT B"/>
    <property type="match status" value="1"/>
</dbReference>
<dbReference type="InterPro" id="IPR033599">
    <property type="entry name" value="TAF1B/Rrn7"/>
</dbReference>
<dbReference type="GO" id="GO:0070860">
    <property type="term" value="C:RNA polymerase I core factor complex"/>
    <property type="evidence" value="ECO:0007669"/>
    <property type="project" value="InterPro"/>
</dbReference>
<reference evidence="15" key="4">
    <citation type="journal article" date="2015" name="G3 (Bethesda)">
        <title>Genome sequences of three phytopathogenic species of the Magnaporthaceae family of fungi.</title>
        <authorList>
            <person name="Okagaki L.H."/>
            <person name="Nunes C.C."/>
            <person name="Sailsbery J."/>
            <person name="Clay B."/>
            <person name="Brown D."/>
            <person name="John T."/>
            <person name="Oh Y."/>
            <person name="Young N."/>
            <person name="Fitzgerald M."/>
            <person name="Haas B.J."/>
            <person name="Zeng Q."/>
            <person name="Young S."/>
            <person name="Adiconis X."/>
            <person name="Fan L."/>
            <person name="Levin J.Z."/>
            <person name="Mitchell T.K."/>
            <person name="Okubara P.A."/>
            <person name="Farman M.L."/>
            <person name="Kohn L.M."/>
            <person name="Birren B."/>
            <person name="Ma L.-J."/>
            <person name="Dean R.A."/>
        </authorList>
    </citation>
    <scope>NUCLEOTIDE SEQUENCE</scope>
    <source>
        <strain evidence="15">R3-111a-1</strain>
    </source>
</reference>
<name>J3NS53_GAET3</name>
<dbReference type="GeneID" id="20344558"/>
<reference evidence="15" key="5">
    <citation type="submission" date="2018-04" db="UniProtKB">
        <authorList>
            <consortium name="EnsemblFungi"/>
        </authorList>
    </citation>
    <scope>IDENTIFICATION</scope>
    <source>
        <strain evidence="15">R3-111a-1</strain>
    </source>
</reference>
<keyword evidence="16" id="KW-1185">Reference proteome</keyword>
<proteinExistence type="inferred from homology"/>
<dbReference type="Pfam" id="PF11781">
    <property type="entry name" value="Zn_ribbon_RRN7"/>
    <property type="match status" value="1"/>
</dbReference>
<dbReference type="STRING" id="644352.J3NS53"/>
<organism evidence="14">
    <name type="scientific">Gaeumannomyces tritici (strain R3-111a-1)</name>
    <name type="common">Wheat and barley take-all root rot fungus</name>
    <name type="synonym">Gaeumannomyces graminis var. tritici</name>
    <dbReference type="NCBI Taxonomy" id="644352"/>
    <lineage>
        <taxon>Eukaryota</taxon>
        <taxon>Fungi</taxon>
        <taxon>Dikarya</taxon>
        <taxon>Ascomycota</taxon>
        <taxon>Pezizomycotina</taxon>
        <taxon>Sordariomycetes</taxon>
        <taxon>Sordariomycetidae</taxon>
        <taxon>Magnaporthales</taxon>
        <taxon>Magnaporthaceae</taxon>
        <taxon>Gaeumannomyces</taxon>
    </lineage>
</organism>
<dbReference type="FunCoup" id="J3NS53">
    <property type="interactions" value="37"/>
</dbReference>
<feature type="domain" description="RRN7-type" evidence="11">
    <location>
        <begin position="11"/>
        <end position="41"/>
    </location>
</feature>
<evidence type="ECO:0000256" key="1">
    <source>
        <dbReference type="ARBA" id="ARBA00004604"/>
    </source>
</evidence>
<evidence type="ECO:0000313" key="16">
    <source>
        <dbReference type="Proteomes" id="UP000006039"/>
    </source>
</evidence>
<reference evidence="14" key="2">
    <citation type="submission" date="2010-07" db="EMBL/GenBank/DDBJ databases">
        <authorList>
            <consortium name="The Broad Institute Genome Sequencing Platform"/>
            <consortium name="Broad Institute Genome Sequencing Center for Infectious Disease"/>
            <person name="Ma L.-J."/>
            <person name="Dead R."/>
            <person name="Young S."/>
            <person name="Zeng Q."/>
            <person name="Koehrsen M."/>
            <person name="Alvarado L."/>
            <person name="Berlin A."/>
            <person name="Chapman S.B."/>
            <person name="Chen Z."/>
            <person name="Freedman E."/>
            <person name="Gellesch M."/>
            <person name="Goldberg J."/>
            <person name="Griggs A."/>
            <person name="Gujja S."/>
            <person name="Heilman E.R."/>
            <person name="Heiman D."/>
            <person name="Hepburn T."/>
            <person name="Howarth C."/>
            <person name="Jen D."/>
            <person name="Larson L."/>
            <person name="Mehta T."/>
            <person name="Neiman D."/>
            <person name="Pearson M."/>
            <person name="Roberts A."/>
            <person name="Saif S."/>
            <person name="Shea T."/>
            <person name="Shenoy N."/>
            <person name="Sisk P."/>
            <person name="Stolte C."/>
            <person name="Sykes S."/>
            <person name="Walk T."/>
            <person name="White J."/>
            <person name="Yandava C."/>
            <person name="Haas B."/>
            <person name="Nusbaum C."/>
            <person name="Birren B."/>
        </authorList>
    </citation>
    <scope>NUCLEOTIDE SEQUENCE</scope>
    <source>
        <strain evidence="14">R3-111a-1</strain>
    </source>
</reference>
<accession>J3NS53</accession>
<dbReference type="GO" id="GO:0042790">
    <property type="term" value="P:nucleolar large rRNA transcription by RNA polymerase I"/>
    <property type="evidence" value="ECO:0007669"/>
    <property type="project" value="TreeGrafter"/>
</dbReference>
<evidence type="ECO:0000256" key="6">
    <source>
        <dbReference type="ARBA" id="ARBA00023015"/>
    </source>
</evidence>
<comment type="subcellular location">
    <subcellularLocation>
        <location evidence="1">Nucleus</location>
        <location evidence="1">Nucleolus</location>
    </subcellularLocation>
</comment>
<keyword evidence="8" id="KW-0804">Transcription</keyword>
<dbReference type="eggNOG" id="ENOG502RYCI">
    <property type="taxonomic scope" value="Eukaryota"/>
</dbReference>
<dbReference type="InterPro" id="IPR048540">
    <property type="entry name" value="Rrn7_cyclin_N"/>
</dbReference>
<keyword evidence="9" id="KW-0539">Nucleus</keyword>
<dbReference type="Proteomes" id="UP000006039">
    <property type="component" value="Unassembled WGS sequence"/>
</dbReference>
<evidence type="ECO:0000259" key="12">
    <source>
        <dbReference type="Pfam" id="PF20644"/>
    </source>
</evidence>
<evidence type="ECO:0000256" key="10">
    <source>
        <dbReference type="SAM" id="MobiDB-lite"/>
    </source>
</evidence>
<dbReference type="OrthoDB" id="428577at2759"/>
<dbReference type="EMBL" id="GL385396">
    <property type="protein sequence ID" value="EJT79009.1"/>
    <property type="molecule type" value="Genomic_DNA"/>
</dbReference>
<evidence type="ECO:0000256" key="9">
    <source>
        <dbReference type="ARBA" id="ARBA00023242"/>
    </source>
</evidence>
<feature type="region of interest" description="Disordered" evidence="10">
    <location>
        <begin position="132"/>
        <end position="179"/>
    </location>
</feature>
<comment type="similarity">
    <text evidence="2">Belongs to the RRN7/TAF1B family.</text>
</comment>
<reference evidence="16" key="1">
    <citation type="submission" date="2010-07" db="EMBL/GenBank/DDBJ databases">
        <title>The genome sequence of Gaeumannomyces graminis var. tritici strain R3-111a-1.</title>
        <authorList>
            <consortium name="The Broad Institute Genome Sequencing Platform"/>
            <person name="Ma L.-J."/>
            <person name="Dead R."/>
            <person name="Young S."/>
            <person name="Zeng Q."/>
            <person name="Koehrsen M."/>
            <person name="Alvarado L."/>
            <person name="Berlin A."/>
            <person name="Chapman S.B."/>
            <person name="Chen Z."/>
            <person name="Freedman E."/>
            <person name="Gellesch M."/>
            <person name="Goldberg J."/>
            <person name="Griggs A."/>
            <person name="Gujja S."/>
            <person name="Heilman E.R."/>
            <person name="Heiman D."/>
            <person name="Hepburn T."/>
            <person name="Howarth C."/>
            <person name="Jen D."/>
            <person name="Larson L."/>
            <person name="Mehta T."/>
            <person name="Neiman D."/>
            <person name="Pearson M."/>
            <person name="Roberts A."/>
            <person name="Saif S."/>
            <person name="Shea T."/>
            <person name="Shenoy N."/>
            <person name="Sisk P."/>
            <person name="Stolte C."/>
            <person name="Sykes S."/>
            <person name="Walk T."/>
            <person name="White J."/>
            <person name="Yandava C."/>
            <person name="Haas B."/>
            <person name="Nusbaum C."/>
            <person name="Birren B."/>
        </authorList>
    </citation>
    <scope>NUCLEOTIDE SEQUENCE [LARGE SCALE GENOMIC DNA]</scope>
    <source>
        <strain evidence="16">R3-111a-1</strain>
    </source>
</reference>
<evidence type="ECO:0000313" key="15">
    <source>
        <dbReference type="EnsemblFungi" id="EJT79009"/>
    </source>
</evidence>
<keyword evidence="7" id="KW-0238">DNA-binding</keyword>
<keyword evidence="6" id="KW-0805">Transcription regulation</keyword>
<evidence type="ECO:0000256" key="8">
    <source>
        <dbReference type="ARBA" id="ARBA00023163"/>
    </source>
</evidence>
<feature type="domain" description="Rrn7/TAF1B N-terminal cyclin" evidence="12">
    <location>
        <begin position="87"/>
        <end position="247"/>
    </location>
</feature>
<evidence type="ECO:0000313" key="14">
    <source>
        <dbReference type="EMBL" id="EJT79009.1"/>
    </source>
</evidence>
<evidence type="ECO:0000256" key="3">
    <source>
        <dbReference type="ARBA" id="ARBA00022723"/>
    </source>
</evidence>
<dbReference type="GO" id="GO:0001164">
    <property type="term" value="F:RNA polymerase I core promoter sequence-specific DNA binding"/>
    <property type="evidence" value="ECO:0007669"/>
    <property type="project" value="InterPro"/>
</dbReference>
<dbReference type="EnsemblFungi" id="EJT79009">
    <property type="protein sequence ID" value="EJT79009"/>
    <property type="gene ID" value="GGTG_04100"/>
</dbReference>
<keyword evidence="4" id="KW-0863">Zinc-finger</keyword>
<evidence type="ECO:0000259" key="13">
    <source>
        <dbReference type="Pfam" id="PF20645"/>
    </source>
</evidence>
<evidence type="ECO:0000256" key="4">
    <source>
        <dbReference type="ARBA" id="ARBA00022771"/>
    </source>
</evidence>
<sequence length="552" mass="62554">MSERRNYHRFPKGQTCEQCPSKRWYSEDGRRYCDRGHEIEGFVERGFEDEDAFGQTGHIARKEKEERERVSRTLSGNASRELYLQCLQLVLRKQLFWLLRDRGLPPELETVVRDLWALRTRNIAGLKTVADAKREEGDGDDEEAGGSFGSGTEAGTPELKMYSSEGSASEKSGDLSDATNITTMSTRARSWSTDISSKRSLPTLIDTLALCYLGTLLMRLPVRVGDLFVWGMNSQITYLDAIQELPKGMSSRLPSRYQRMLSARASPFSGGELHEAVIRLAGSFNANYKLKFPPLNEPLLLMRYTRELALPIEVYAFVQGMVEFLNVDFTFPLEQRRVKLLDHPDVFLVACTVLATKLLCPFDNDERFAEGAAPPLASMNWDTWNRSFSKPEAEITLSRRDLEKLGSEEAWTLNSTKTDDYLDWYQQAKIDEQRPNVLARFAALFPLEKRDRKEPASEPSEAAIDERLTRLQGSISSISIGATGTRRPGEAHHVYRTVEDLTENSKLFYTKAAEISGLSIAKLVKAVFMLERRLDAWIATKKQADKGERDDA</sequence>
<dbReference type="InterPro" id="IPR048538">
    <property type="entry name" value="Rrn7_cyclin_C"/>
</dbReference>
<evidence type="ECO:0000259" key="11">
    <source>
        <dbReference type="Pfam" id="PF11781"/>
    </source>
</evidence>
<keyword evidence="3" id="KW-0479">Metal-binding</keyword>
<feature type="domain" description="Rrn7/TAF1B C-terminal cyclin" evidence="13">
    <location>
        <begin position="266"/>
        <end position="427"/>
    </location>
</feature>
<dbReference type="InterPro" id="IPR021752">
    <property type="entry name" value="TF_Rrn7_Zf"/>
</dbReference>
<dbReference type="VEuPathDB" id="FungiDB:GGTG_04100"/>
<dbReference type="HOGENOM" id="CLU_016553_2_2_1"/>
<dbReference type="PANTHER" id="PTHR31576:SF2">
    <property type="entry name" value="TATA BOX-BINDING PROTEIN-ASSOCIATED FACTOR RNA POLYMERASE I SUBUNIT B"/>
    <property type="match status" value="1"/>
</dbReference>
<dbReference type="Pfam" id="PF20645">
    <property type="entry name" value="Rrn7_cyclin_C"/>
    <property type="match status" value="1"/>
</dbReference>
<reference evidence="14" key="3">
    <citation type="submission" date="2010-09" db="EMBL/GenBank/DDBJ databases">
        <title>Annotation of Gaeumannomyces graminis var. tritici R3-111a-1.</title>
        <authorList>
            <consortium name="The Broad Institute Genome Sequencing Platform"/>
            <person name="Ma L.-J."/>
            <person name="Dead R."/>
            <person name="Young S.K."/>
            <person name="Zeng Q."/>
            <person name="Gargeya S."/>
            <person name="Fitzgerald M."/>
            <person name="Haas B."/>
            <person name="Abouelleil A."/>
            <person name="Alvarado L."/>
            <person name="Arachchi H.M."/>
            <person name="Berlin A."/>
            <person name="Brown A."/>
            <person name="Chapman S.B."/>
            <person name="Chen Z."/>
            <person name="Dunbar C."/>
            <person name="Freedman E."/>
            <person name="Gearin G."/>
            <person name="Gellesch M."/>
            <person name="Goldberg J."/>
            <person name="Griggs A."/>
            <person name="Gujja S."/>
            <person name="Heiman D."/>
            <person name="Howarth C."/>
            <person name="Larson L."/>
            <person name="Lui A."/>
            <person name="MacDonald P.J.P."/>
            <person name="Mehta T."/>
            <person name="Montmayeur A."/>
            <person name="Murphy C."/>
            <person name="Neiman D."/>
            <person name="Pearson M."/>
            <person name="Priest M."/>
            <person name="Roberts A."/>
            <person name="Saif S."/>
            <person name="Shea T."/>
            <person name="Shenoy N."/>
            <person name="Sisk P."/>
            <person name="Stolte C."/>
            <person name="Sykes S."/>
            <person name="Yandava C."/>
            <person name="Wortman J."/>
            <person name="Nusbaum C."/>
            <person name="Birren B."/>
        </authorList>
    </citation>
    <scope>NUCLEOTIDE SEQUENCE</scope>
    <source>
        <strain evidence="14">R3-111a-1</strain>
    </source>
</reference>
<evidence type="ECO:0000256" key="5">
    <source>
        <dbReference type="ARBA" id="ARBA00022833"/>
    </source>
</evidence>
<dbReference type="AlphaFoldDB" id="J3NS53"/>
<keyword evidence="5" id="KW-0862">Zinc</keyword>
<dbReference type="RefSeq" id="XP_009220154.1">
    <property type="nucleotide sequence ID" value="XM_009221890.1"/>
</dbReference>
<dbReference type="GO" id="GO:0008270">
    <property type="term" value="F:zinc ion binding"/>
    <property type="evidence" value="ECO:0007669"/>
    <property type="project" value="UniProtKB-KW"/>
</dbReference>
<protein>
    <submittedName>
        <fullName evidence="14 15">Uncharacterized protein</fullName>
    </submittedName>
</protein>
<evidence type="ECO:0000256" key="2">
    <source>
        <dbReference type="ARBA" id="ARBA00006899"/>
    </source>
</evidence>
<gene>
    <name evidence="15" type="primary">20344558</name>
    <name evidence="14" type="ORF">GGTG_04100</name>
</gene>
<evidence type="ECO:0000256" key="7">
    <source>
        <dbReference type="ARBA" id="ARBA00023125"/>
    </source>
</evidence>